<evidence type="ECO:0000313" key="3">
    <source>
        <dbReference type="Proteomes" id="UP001596052"/>
    </source>
</evidence>
<evidence type="ECO:0000313" key="2">
    <source>
        <dbReference type="EMBL" id="MFC5454716.1"/>
    </source>
</evidence>
<comment type="caution">
    <text evidence="2">The sequence shown here is derived from an EMBL/GenBank/DDBJ whole genome shotgun (WGS) entry which is preliminary data.</text>
</comment>
<proteinExistence type="predicted"/>
<protein>
    <submittedName>
        <fullName evidence="2">Uncharacterized protein</fullName>
    </submittedName>
</protein>
<reference evidence="3" key="1">
    <citation type="journal article" date="2019" name="Int. J. Syst. Evol. Microbiol.">
        <title>The Global Catalogue of Microorganisms (GCM) 10K type strain sequencing project: providing services to taxonomists for standard genome sequencing and annotation.</title>
        <authorList>
            <consortium name="The Broad Institute Genomics Platform"/>
            <consortium name="The Broad Institute Genome Sequencing Center for Infectious Disease"/>
            <person name="Wu L."/>
            <person name="Ma J."/>
        </authorList>
    </citation>
    <scope>NUCLEOTIDE SEQUENCE [LARGE SCALE GENOMIC DNA]</scope>
    <source>
        <strain evidence="3">CGMCC 4.1469</strain>
    </source>
</reference>
<dbReference type="RefSeq" id="WP_377165076.1">
    <property type="nucleotide sequence ID" value="NZ_JBHSMQ010000002.1"/>
</dbReference>
<feature type="signal peptide" evidence="1">
    <location>
        <begin position="1"/>
        <end position="24"/>
    </location>
</feature>
<name>A0ABW0KPR6_9BACT</name>
<dbReference type="EMBL" id="JBHSMQ010000002">
    <property type="protein sequence ID" value="MFC5454716.1"/>
    <property type="molecule type" value="Genomic_DNA"/>
</dbReference>
<dbReference type="Proteomes" id="UP001596052">
    <property type="component" value="Unassembled WGS sequence"/>
</dbReference>
<sequence>MKTVTTLALATLLGTAALPSNASALDFFHPFRPRTAEVNGRMNNEQRRINNGVATGRLNPWQANRLERGEQRIMRQENRDLVRHNGHLTWRDRMHLNHAENVQSRRINQTEHHNIFHRWFGRR</sequence>
<accession>A0ABW0KPR6</accession>
<organism evidence="2 3">
    <name type="scientific">Prosthecobacter fluviatilis</name>
    <dbReference type="NCBI Taxonomy" id="445931"/>
    <lineage>
        <taxon>Bacteria</taxon>
        <taxon>Pseudomonadati</taxon>
        <taxon>Verrucomicrobiota</taxon>
        <taxon>Verrucomicrobiia</taxon>
        <taxon>Verrucomicrobiales</taxon>
        <taxon>Verrucomicrobiaceae</taxon>
        <taxon>Prosthecobacter</taxon>
    </lineage>
</organism>
<keyword evidence="3" id="KW-1185">Reference proteome</keyword>
<gene>
    <name evidence="2" type="ORF">ACFQDI_07630</name>
</gene>
<evidence type="ECO:0000256" key="1">
    <source>
        <dbReference type="SAM" id="SignalP"/>
    </source>
</evidence>
<keyword evidence="1" id="KW-0732">Signal</keyword>
<feature type="chain" id="PRO_5046242363" evidence="1">
    <location>
        <begin position="25"/>
        <end position="123"/>
    </location>
</feature>